<dbReference type="EMBL" id="BARS01043501">
    <property type="protein sequence ID" value="GAG40134.1"/>
    <property type="molecule type" value="Genomic_DNA"/>
</dbReference>
<comment type="caution">
    <text evidence="1">The sequence shown here is derived from an EMBL/GenBank/DDBJ whole genome shotgun (WGS) entry which is preliminary data.</text>
</comment>
<name>X0XAA9_9ZZZZ</name>
<evidence type="ECO:0000313" key="1">
    <source>
        <dbReference type="EMBL" id="GAG40134.1"/>
    </source>
</evidence>
<organism evidence="1">
    <name type="scientific">marine sediment metagenome</name>
    <dbReference type="NCBI Taxonomy" id="412755"/>
    <lineage>
        <taxon>unclassified sequences</taxon>
        <taxon>metagenomes</taxon>
        <taxon>ecological metagenomes</taxon>
    </lineage>
</organism>
<gene>
    <name evidence="1" type="ORF">S01H1_65848</name>
</gene>
<dbReference type="InterPro" id="IPR058240">
    <property type="entry name" value="rSAM_sf"/>
</dbReference>
<dbReference type="Gene3D" id="3.20.20.70">
    <property type="entry name" value="Aldolase class I"/>
    <property type="match status" value="1"/>
</dbReference>
<feature type="non-terminal residue" evidence="1">
    <location>
        <position position="137"/>
    </location>
</feature>
<accession>X0XAA9</accession>
<dbReference type="SUPFAM" id="SSF102114">
    <property type="entry name" value="Radical SAM enzymes"/>
    <property type="match status" value="1"/>
</dbReference>
<dbReference type="PANTHER" id="PTHR11228">
    <property type="entry name" value="RADICAL SAM DOMAIN PROTEIN"/>
    <property type="match status" value="1"/>
</dbReference>
<proteinExistence type="predicted"/>
<dbReference type="InterPro" id="IPR013785">
    <property type="entry name" value="Aldolase_TIM"/>
</dbReference>
<reference evidence="1" key="1">
    <citation type="journal article" date="2014" name="Front. Microbiol.">
        <title>High frequency of phylogenetically diverse reductive dehalogenase-homologous genes in deep subseafloor sedimentary metagenomes.</title>
        <authorList>
            <person name="Kawai M."/>
            <person name="Futagami T."/>
            <person name="Toyoda A."/>
            <person name="Takaki Y."/>
            <person name="Nishi S."/>
            <person name="Hori S."/>
            <person name="Arai W."/>
            <person name="Tsubouchi T."/>
            <person name="Morono Y."/>
            <person name="Uchiyama I."/>
            <person name="Ito T."/>
            <person name="Fujiyama A."/>
            <person name="Inagaki F."/>
            <person name="Takami H."/>
        </authorList>
    </citation>
    <scope>NUCLEOTIDE SEQUENCE</scope>
    <source>
        <strain evidence="1">Expedition CK06-06</strain>
    </source>
</reference>
<dbReference type="AlphaFoldDB" id="X0XAA9"/>
<sequence length="137" mass="15487">MSFLGFVQSLKGIRWWVDTIVFSGGEPLLNKNLGVMLTYARDYGIKTIVATNAQFLEGRLDSLIMDPPDKLIVAYEPPSKGFKDQSDNIRFLKEARVSGKPEIILRMVVTKKNVHKIDEFKKIANEIADSWDLKSLG</sequence>
<evidence type="ECO:0008006" key="2">
    <source>
        <dbReference type="Google" id="ProtNLM"/>
    </source>
</evidence>
<dbReference type="InterPro" id="IPR050377">
    <property type="entry name" value="Radical_SAM_PqqE_MftC-like"/>
</dbReference>
<protein>
    <recommendedName>
        <fullName evidence="2">Radical SAM core domain-containing protein</fullName>
    </recommendedName>
</protein>
<dbReference type="PANTHER" id="PTHR11228:SF7">
    <property type="entry name" value="PQQA PEPTIDE CYCLASE"/>
    <property type="match status" value="1"/>
</dbReference>